<dbReference type="InterPro" id="IPR036737">
    <property type="entry name" value="OmpA-like_sf"/>
</dbReference>
<dbReference type="PROSITE" id="PS51123">
    <property type="entry name" value="OMPA_2"/>
    <property type="match status" value="1"/>
</dbReference>
<keyword evidence="2 4" id="KW-0472">Membrane</keyword>
<dbReference type="Proteomes" id="UP001519863">
    <property type="component" value="Unassembled WGS sequence"/>
</dbReference>
<dbReference type="PANTHER" id="PTHR30329">
    <property type="entry name" value="STATOR ELEMENT OF FLAGELLAR MOTOR COMPLEX"/>
    <property type="match status" value="1"/>
</dbReference>
<evidence type="ECO:0000313" key="7">
    <source>
        <dbReference type="EMBL" id="MBW6435800.1"/>
    </source>
</evidence>
<evidence type="ECO:0000259" key="6">
    <source>
        <dbReference type="PROSITE" id="PS51123"/>
    </source>
</evidence>
<evidence type="ECO:0000256" key="3">
    <source>
        <dbReference type="ARBA" id="ARBA00023237"/>
    </source>
</evidence>
<name>A0ABS7B4A9_9ACTN</name>
<dbReference type="RefSeq" id="WP_220145221.1">
    <property type="nucleotide sequence ID" value="NZ_JAHXZI010000009.1"/>
</dbReference>
<dbReference type="PROSITE" id="PS51257">
    <property type="entry name" value="PROKAR_LIPOPROTEIN"/>
    <property type="match status" value="1"/>
</dbReference>
<evidence type="ECO:0000256" key="2">
    <source>
        <dbReference type="ARBA" id="ARBA00023136"/>
    </source>
</evidence>
<evidence type="ECO:0000256" key="4">
    <source>
        <dbReference type="PROSITE-ProRule" id="PRU00473"/>
    </source>
</evidence>
<dbReference type="EMBL" id="JAHXZI010000009">
    <property type="protein sequence ID" value="MBW6435800.1"/>
    <property type="molecule type" value="Genomic_DNA"/>
</dbReference>
<dbReference type="PANTHER" id="PTHR30329:SF21">
    <property type="entry name" value="LIPOPROTEIN YIAD-RELATED"/>
    <property type="match status" value="1"/>
</dbReference>
<dbReference type="Pfam" id="PF00691">
    <property type="entry name" value="OmpA"/>
    <property type="match status" value="1"/>
</dbReference>
<dbReference type="PRINTS" id="PR01021">
    <property type="entry name" value="OMPADOMAIN"/>
</dbReference>
<feature type="compositionally biased region" description="Low complexity" evidence="5">
    <location>
        <begin position="35"/>
        <end position="55"/>
    </location>
</feature>
<evidence type="ECO:0000256" key="1">
    <source>
        <dbReference type="ARBA" id="ARBA00004442"/>
    </source>
</evidence>
<dbReference type="InterPro" id="IPR006665">
    <property type="entry name" value="OmpA-like"/>
</dbReference>
<accession>A0ABS7B4A9</accession>
<feature type="domain" description="OmpA-like" evidence="6">
    <location>
        <begin position="236"/>
        <end position="354"/>
    </location>
</feature>
<dbReference type="InterPro" id="IPR006664">
    <property type="entry name" value="OMP_bac"/>
</dbReference>
<evidence type="ECO:0000256" key="5">
    <source>
        <dbReference type="SAM" id="MobiDB-lite"/>
    </source>
</evidence>
<evidence type="ECO:0000313" key="8">
    <source>
        <dbReference type="Proteomes" id="UP001519863"/>
    </source>
</evidence>
<dbReference type="Gene3D" id="3.30.1330.60">
    <property type="entry name" value="OmpA-like domain"/>
    <property type="match status" value="1"/>
</dbReference>
<feature type="region of interest" description="Disordered" evidence="5">
    <location>
        <begin position="27"/>
        <end position="59"/>
    </location>
</feature>
<comment type="caution">
    <text evidence="7">The sequence shown here is derived from an EMBL/GenBank/DDBJ whole genome shotgun (WGS) entry which is preliminary data.</text>
</comment>
<dbReference type="InterPro" id="IPR050330">
    <property type="entry name" value="Bact_OuterMem_StrucFunc"/>
</dbReference>
<dbReference type="SUPFAM" id="SSF103088">
    <property type="entry name" value="OmpA-like"/>
    <property type="match status" value="1"/>
</dbReference>
<sequence>MVRRGKLTGIGVVVAVLVLGGCTGPDSPAGGGDSSGPSGPSATAASSADPGPAAPLLTEPMSHEFGPAYVDLVAVSRTAGTVVTARFRVVNDGGGTIDLTATFGEEPLFNGDPGPWGESLSVSGAGLLDPVHNKLYLPLSTEDGTCLCSSTFSRLLKPGESAELYAMFPAPPADVTRVTVTMPLTVPFQDVTLGSGPVGTPSDLRADPATARLRAPRILAVTSQSDGDVESVTDSAENRSVRLSSDVLFALNKADLTAQATAALDKVAGQINASTATAVKVDGHTDTTGNDAINEPLSRRRAEAVAGRLKTLVTRPGVTFQVAGHGSAEPVASNADEAGRRKNRRVTVAFIRPVPGPAPTPASPAAGMPYRSPEGAAPTLATATFPGGTGSGLVARVNGLHRDASGLTTLVWTVENTGSTPVDVSSEFEIFIQIHGQFSPHRAFTVGGVLLVDPATKTRHYPLTASSGQCLCTTTVGTGEAKSAFNPGESSTYSASYELPPEVGTVEVWFPWTKGGYTMIKTSGLRVG</sequence>
<organism evidence="7 8">
    <name type="scientific">Actinoplanes hulinensis</name>
    <dbReference type="NCBI Taxonomy" id="1144547"/>
    <lineage>
        <taxon>Bacteria</taxon>
        <taxon>Bacillati</taxon>
        <taxon>Actinomycetota</taxon>
        <taxon>Actinomycetes</taxon>
        <taxon>Micromonosporales</taxon>
        <taxon>Micromonosporaceae</taxon>
        <taxon>Actinoplanes</taxon>
    </lineage>
</organism>
<reference evidence="7 8" key="1">
    <citation type="journal article" date="2013" name="Antonie Van Leeuwenhoek">
        <title>Actinoplanes hulinensis sp. nov., a novel actinomycete isolated from soybean root (Glycine max (L.) Merr).</title>
        <authorList>
            <person name="Shen Y."/>
            <person name="Liu C."/>
            <person name="Wang X."/>
            <person name="Zhao J."/>
            <person name="Jia F."/>
            <person name="Zhang Y."/>
            <person name="Wang L."/>
            <person name="Yang D."/>
            <person name="Xiang W."/>
        </authorList>
    </citation>
    <scope>NUCLEOTIDE SEQUENCE [LARGE SCALE GENOMIC DNA]</scope>
    <source>
        <strain evidence="7 8">NEAU-M9</strain>
    </source>
</reference>
<comment type="subcellular location">
    <subcellularLocation>
        <location evidence="1">Cell outer membrane</location>
    </subcellularLocation>
</comment>
<keyword evidence="8" id="KW-1185">Reference proteome</keyword>
<keyword evidence="3" id="KW-0998">Cell outer membrane</keyword>
<protein>
    <submittedName>
        <fullName evidence="7">OmpA family protein</fullName>
    </submittedName>
</protein>
<gene>
    <name evidence="7" type="ORF">KZ829_18830</name>
</gene>
<dbReference type="CDD" id="cd07185">
    <property type="entry name" value="OmpA_C-like"/>
    <property type="match status" value="1"/>
</dbReference>
<proteinExistence type="predicted"/>